<reference evidence="2" key="1">
    <citation type="submission" date="2002-07" db="EMBL/GenBank/DDBJ databases">
        <title>Oryza sativa nipponbare(GA3) genomic DNA, chromosome 2, BAC clone:OSJNBa0011N12.</title>
        <authorList>
            <person name="Sasaki T."/>
            <person name="Matsumoto T."/>
            <person name="Katayose Y."/>
        </authorList>
    </citation>
    <scope>NUCLEOTIDE SEQUENCE</scope>
</reference>
<accession>Q6K3Q9</accession>
<evidence type="ECO:0000313" key="4">
    <source>
        <dbReference type="Proteomes" id="UP000000763"/>
    </source>
</evidence>
<dbReference type="EMBL" id="AP005614">
    <property type="protein sequence ID" value="BAD19962.1"/>
    <property type="molecule type" value="Genomic_DNA"/>
</dbReference>
<gene>
    <name evidence="2" type="ORF">OSJNBa0011N12.13</name>
    <name evidence="3" type="ORF">OSJNBa0090H18.40</name>
</gene>
<evidence type="ECO:0000313" key="2">
    <source>
        <dbReference type="EMBL" id="BAD19788.1"/>
    </source>
</evidence>
<proteinExistence type="predicted"/>
<reference evidence="4" key="3">
    <citation type="journal article" date="2005" name="Nature">
        <title>The map-based sequence of the rice genome.</title>
        <authorList>
            <consortium name="International rice genome sequencing project (IRGSP)"/>
            <person name="Matsumoto T."/>
            <person name="Wu J."/>
            <person name="Kanamori H."/>
            <person name="Katayose Y."/>
            <person name="Fujisawa M."/>
            <person name="Namiki N."/>
            <person name="Mizuno H."/>
            <person name="Yamamoto K."/>
            <person name="Antonio B.A."/>
            <person name="Baba T."/>
            <person name="Sakata K."/>
            <person name="Nagamura Y."/>
            <person name="Aoki H."/>
            <person name="Arikawa K."/>
            <person name="Arita K."/>
            <person name="Bito T."/>
            <person name="Chiden Y."/>
            <person name="Fujitsuka N."/>
            <person name="Fukunaka R."/>
            <person name="Hamada M."/>
            <person name="Harada C."/>
            <person name="Hayashi A."/>
            <person name="Hijishita S."/>
            <person name="Honda M."/>
            <person name="Hosokawa S."/>
            <person name="Ichikawa Y."/>
            <person name="Idonuma A."/>
            <person name="Iijima M."/>
            <person name="Ikeda M."/>
            <person name="Ikeno M."/>
            <person name="Ito K."/>
            <person name="Ito S."/>
            <person name="Ito T."/>
            <person name="Ito Y."/>
            <person name="Ito Y."/>
            <person name="Iwabuchi A."/>
            <person name="Kamiya K."/>
            <person name="Karasawa W."/>
            <person name="Kurita K."/>
            <person name="Katagiri S."/>
            <person name="Kikuta A."/>
            <person name="Kobayashi H."/>
            <person name="Kobayashi N."/>
            <person name="Machita K."/>
            <person name="Maehara T."/>
            <person name="Masukawa M."/>
            <person name="Mizubayashi T."/>
            <person name="Mukai Y."/>
            <person name="Nagasaki H."/>
            <person name="Nagata Y."/>
            <person name="Naito S."/>
            <person name="Nakashima M."/>
            <person name="Nakama Y."/>
            <person name="Nakamichi Y."/>
            <person name="Nakamura M."/>
            <person name="Meguro A."/>
            <person name="Negishi M."/>
            <person name="Ohta I."/>
            <person name="Ohta T."/>
            <person name="Okamoto M."/>
            <person name="Ono N."/>
            <person name="Saji S."/>
            <person name="Sakaguchi M."/>
            <person name="Sakai K."/>
            <person name="Shibata M."/>
            <person name="Shimokawa T."/>
            <person name="Song J."/>
            <person name="Takazaki Y."/>
            <person name="Terasawa K."/>
            <person name="Tsugane M."/>
            <person name="Tsuji K."/>
            <person name="Ueda S."/>
            <person name="Waki K."/>
            <person name="Yamagata H."/>
            <person name="Yamamoto M."/>
            <person name="Yamamoto S."/>
            <person name="Yamane H."/>
            <person name="Yoshiki S."/>
            <person name="Yoshihara R."/>
            <person name="Yukawa K."/>
            <person name="Zhong H."/>
            <person name="Yano M."/>
            <person name="Yuan Q."/>
            <person name="Ouyang S."/>
            <person name="Liu J."/>
            <person name="Jones K.M."/>
            <person name="Gansberger K."/>
            <person name="Moffat K."/>
            <person name="Hill J."/>
            <person name="Bera J."/>
            <person name="Fadrosh D."/>
            <person name="Jin S."/>
            <person name="Johri S."/>
            <person name="Kim M."/>
            <person name="Overton L."/>
            <person name="Reardon M."/>
            <person name="Tsitrin T."/>
            <person name="Vuong H."/>
            <person name="Weaver B."/>
            <person name="Ciecko A."/>
            <person name="Tallon L."/>
            <person name="Jackson J."/>
            <person name="Pai G."/>
            <person name="Aken S.V."/>
            <person name="Utterback T."/>
            <person name="Reidmuller S."/>
            <person name="Feldblyum T."/>
            <person name="Hsiao J."/>
            <person name="Zismann V."/>
            <person name="Iobst S."/>
            <person name="de Vazeille A.R."/>
            <person name="Buell C.R."/>
            <person name="Ying K."/>
            <person name="Li Y."/>
            <person name="Lu T."/>
            <person name="Huang Y."/>
            <person name="Zhao Q."/>
            <person name="Feng Q."/>
            <person name="Zhang L."/>
            <person name="Zhu J."/>
            <person name="Weng Q."/>
            <person name="Mu J."/>
            <person name="Lu Y."/>
            <person name="Fan D."/>
            <person name="Liu Y."/>
            <person name="Guan J."/>
            <person name="Zhang Y."/>
            <person name="Yu S."/>
            <person name="Liu X."/>
            <person name="Zhang Y."/>
            <person name="Hong G."/>
            <person name="Han B."/>
            <person name="Choisne N."/>
            <person name="Demange N."/>
            <person name="Orjeda G."/>
            <person name="Samain S."/>
            <person name="Cattolico L."/>
            <person name="Pelletier E."/>
            <person name="Couloux A."/>
            <person name="Segurens B."/>
            <person name="Wincker P."/>
            <person name="D'Hont A."/>
            <person name="Scarpelli C."/>
            <person name="Weissenbach J."/>
            <person name="Salanoubat M."/>
            <person name="Quetier F."/>
            <person name="Yu Y."/>
            <person name="Kim H.R."/>
            <person name="Rambo T."/>
            <person name="Currie J."/>
            <person name="Collura K."/>
            <person name="Luo M."/>
            <person name="Yang T."/>
            <person name="Ammiraju J.S.S."/>
            <person name="Engler F."/>
            <person name="Soderlund C."/>
            <person name="Wing R.A."/>
            <person name="Palmer L.E."/>
            <person name="de la Bastide M."/>
            <person name="Spiegel L."/>
            <person name="Nascimento L."/>
            <person name="Zutavern T."/>
            <person name="O'Shaughnessy A."/>
            <person name="Dike S."/>
            <person name="Dedhia N."/>
            <person name="Preston R."/>
            <person name="Balija V."/>
            <person name="McCombie W.R."/>
            <person name="Chow T."/>
            <person name="Chen H."/>
            <person name="Chung M."/>
            <person name="Chen C."/>
            <person name="Shaw J."/>
            <person name="Wu H."/>
            <person name="Hsiao K."/>
            <person name="Chao Y."/>
            <person name="Chu M."/>
            <person name="Cheng C."/>
            <person name="Hour A."/>
            <person name="Lee P."/>
            <person name="Lin S."/>
            <person name="Lin Y."/>
            <person name="Liou J."/>
            <person name="Liu S."/>
            <person name="Hsing Y."/>
            <person name="Raghuvanshi S."/>
            <person name="Mohanty A."/>
            <person name="Bharti A.K."/>
            <person name="Gaur A."/>
            <person name="Gupta V."/>
            <person name="Kumar D."/>
            <person name="Ravi V."/>
            <person name="Vij S."/>
            <person name="Kapur A."/>
            <person name="Khurana P."/>
            <person name="Khurana P."/>
            <person name="Khurana J.P."/>
            <person name="Tyagi A.K."/>
            <person name="Gaikwad K."/>
            <person name="Singh A."/>
            <person name="Dalal V."/>
            <person name="Srivastava S."/>
            <person name="Dixit A."/>
            <person name="Pal A.K."/>
            <person name="Ghazi I.A."/>
            <person name="Yadav M."/>
            <person name="Pandit A."/>
            <person name="Bhargava A."/>
            <person name="Sureshbabu K."/>
            <person name="Batra K."/>
            <person name="Sharma T.R."/>
            <person name="Mohapatra T."/>
            <person name="Singh N.K."/>
            <person name="Messing J."/>
            <person name="Nelson A.B."/>
            <person name="Fuks G."/>
            <person name="Kavchok S."/>
            <person name="Keizer G."/>
            <person name="Linton E."/>
            <person name="Llaca V."/>
            <person name="Song R."/>
            <person name="Tanyolac B."/>
            <person name="Young S."/>
            <person name="Ho-Il K."/>
            <person name="Hahn J.H."/>
            <person name="Sangsakoo G."/>
            <person name="Vanavichit A."/>
            <person name="de Mattos Luiz.A.T."/>
            <person name="Zimmer P.D."/>
            <person name="Malone G."/>
            <person name="Dellagostin O."/>
            <person name="de Oliveira A.C."/>
            <person name="Bevan M."/>
            <person name="Bancroft I."/>
            <person name="Minx P."/>
            <person name="Cordum H."/>
            <person name="Wilson R."/>
            <person name="Cheng Z."/>
            <person name="Jin W."/>
            <person name="Jiang J."/>
            <person name="Leong S.A."/>
            <person name="Iwama H."/>
            <person name="Gojobori T."/>
            <person name="Itoh T."/>
            <person name="Niimura Y."/>
            <person name="Fujii Y."/>
            <person name="Habara T."/>
            <person name="Sakai H."/>
            <person name="Sato Y."/>
            <person name="Wilson G."/>
            <person name="Kumar K."/>
            <person name="McCouch S."/>
            <person name="Juretic N."/>
            <person name="Hoen D."/>
            <person name="Wright S."/>
            <person name="Bruskiewich R."/>
            <person name="Bureau T."/>
            <person name="Miyao A."/>
            <person name="Hirochika H."/>
            <person name="Nishikawa T."/>
            <person name="Kadowaki K."/>
            <person name="Sugiura M."/>
            <person name="Burr B."/>
            <person name="Sasaki T."/>
        </authorList>
    </citation>
    <scope>NUCLEOTIDE SEQUENCE [LARGE SCALE GENOMIC DNA]</scope>
    <source>
        <strain evidence="4">cv. Nipponbare</strain>
    </source>
</reference>
<feature type="compositionally biased region" description="Basic and acidic residues" evidence="1">
    <location>
        <begin position="165"/>
        <end position="205"/>
    </location>
</feature>
<sequence>MYNPRFLLSYRKRRRKLHRRQRIGICIRRRRFGGLRRRRRGRFRRRFPRQDLAAAERAGGVRVQPHVDAVPVEEVAARRQPPHRLAARHVLQAHRAQHAAAVLAPAASAGAALRGALEHERRQRGDQRRADEPARAPRHPRGARSPPPAPRGGAGARGRAPRAAQRHEPPDHAEQQHGEPRHGAGLGDADRRREHAEQEQRHARHGDPFWTREECVAECSACVGPSGRERDGFVSGCGADGLVLVVICSWRGDGGDSSRQQQGACFSGGNDSVANGRGDYPMRGVGYDGSCLARWQGGGNDHSGSTWRGGNGEEETSAAARCGAEAVAVATMLGGGDEAMTVAAQRQEEVTALAVRPGDWKEATTTTWCRQAYGTPPIKLRFVIVVFKINCSPKVEYTTITSVYGGNLVKRMTFASSVPSHVSRSSSIMEYVVAFASSVPSNGVSGSHPVWMC</sequence>
<reference evidence="4" key="4">
    <citation type="journal article" date="2008" name="Nucleic Acids Res.">
        <title>The rice annotation project database (RAP-DB): 2008 update.</title>
        <authorList>
            <consortium name="The rice annotation project (RAP)"/>
        </authorList>
    </citation>
    <scope>GENOME REANNOTATION</scope>
    <source>
        <strain evidence="4">cv. Nipponbare</strain>
    </source>
</reference>
<reference evidence="3" key="2">
    <citation type="submission" date="2002-08" db="EMBL/GenBank/DDBJ databases">
        <title>Oryza sativa nipponbare(GA3) genomic DNA, chromosome 2, BAC clone:OSJNBa0090H18.</title>
        <authorList>
            <person name="Sasaki T."/>
            <person name="Matsumoto T."/>
            <person name="Katayose Y."/>
        </authorList>
    </citation>
    <scope>NUCLEOTIDE SEQUENCE</scope>
</reference>
<organism evidence="3 4">
    <name type="scientific">Oryza sativa subsp. japonica</name>
    <name type="common">Rice</name>
    <dbReference type="NCBI Taxonomy" id="39947"/>
    <lineage>
        <taxon>Eukaryota</taxon>
        <taxon>Viridiplantae</taxon>
        <taxon>Streptophyta</taxon>
        <taxon>Embryophyta</taxon>
        <taxon>Tracheophyta</taxon>
        <taxon>Spermatophyta</taxon>
        <taxon>Magnoliopsida</taxon>
        <taxon>Liliopsida</taxon>
        <taxon>Poales</taxon>
        <taxon>Poaceae</taxon>
        <taxon>BOP clade</taxon>
        <taxon>Oryzoideae</taxon>
        <taxon>Oryzeae</taxon>
        <taxon>Oryzinae</taxon>
        <taxon>Oryza</taxon>
        <taxon>Oryza sativa</taxon>
    </lineage>
</organism>
<evidence type="ECO:0000256" key="1">
    <source>
        <dbReference type="SAM" id="MobiDB-lite"/>
    </source>
</evidence>
<protein>
    <submittedName>
        <fullName evidence="3">Uncharacterized protein</fullName>
    </submittedName>
</protein>
<feature type="region of interest" description="Disordered" evidence="1">
    <location>
        <begin position="113"/>
        <end position="205"/>
    </location>
</feature>
<dbReference type="Proteomes" id="UP000000763">
    <property type="component" value="Chromosome 2"/>
</dbReference>
<dbReference type="EMBL" id="AP005511">
    <property type="protein sequence ID" value="BAD19788.1"/>
    <property type="molecule type" value="Genomic_DNA"/>
</dbReference>
<name>Q6K3Q9_ORYSJ</name>
<feature type="compositionally biased region" description="Basic and acidic residues" evidence="1">
    <location>
        <begin position="116"/>
        <end position="135"/>
    </location>
</feature>
<evidence type="ECO:0000313" key="3">
    <source>
        <dbReference type="EMBL" id="BAD19962.1"/>
    </source>
</evidence>
<dbReference type="AlphaFoldDB" id="Q6K3Q9"/>